<dbReference type="EMBL" id="AP018052">
    <property type="protein sequence ID" value="BAZ93151.1"/>
    <property type="molecule type" value="Genomic_DNA"/>
</dbReference>
<dbReference type="PROSITE" id="PS51257">
    <property type="entry name" value="PROKAR_LIPOPROTEIN"/>
    <property type="match status" value="1"/>
</dbReference>
<organism evidence="2 3">
    <name type="scientific">Thiohalobacter thiocyanaticus</name>
    <dbReference type="NCBI Taxonomy" id="585455"/>
    <lineage>
        <taxon>Bacteria</taxon>
        <taxon>Pseudomonadati</taxon>
        <taxon>Pseudomonadota</taxon>
        <taxon>Gammaproteobacteria</taxon>
        <taxon>Thiohalobacterales</taxon>
        <taxon>Thiohalobacteraceae</taxon>
        <taxon>Thiohalobacter</taxon>
    </lineage>
</organism>
<evidence type="ECO:0000313" key="3">
    <source>
        <dbReference type="Proteomes" id="UP000218765"/>
    </source>
</evidence>
<accession>A0A1Z4VNH4</accession>
<dbReference type="OrthoDB" id="9806250at2"/>
<dbReference type="Pfam" id="PF04338">
    <property type="entry name" value="DUF481"/>
    <property type="match status" value="1"/>
</dbReference>
<keyword evidence="1" id="KW-0732">Signal</keyword>
<dbReference type="Proteomes" id="UP000218765">
    <property type="component" value="Chromosome"/>
</dbReference>
<dbReference type="KEGG" id="ttc:FOKN1_0749"/>
<feature type="chain" id="PRO_5012147994" description="DUF481 domain-containing protein" evidence="1">
    <location>
        <begin position="24"/>
        <end position="340"/>
    </location>
</feature>
<proteinExistence type="predicted"/>
<name>A0A1Z4VNH4_9GAMM</name>
<gene>
    <name evidence="2" type="ORF">FOKN1_0749</name>
</gene>
<keyword evidence="3" id="KW-1185">Reference proteome</keyword>
<feature type="signal peptide" evidence="1">
    <location>
        <begin position="1"/>
        <end position="23"/>
    </location>
</feature>
<dbReference type="RefSeq" id="WP_157745316.1">
    <property type="nucleotide sequence ID" value="NZ_AP018052.1"/>
</dbReference>
<evidence type="ECO:0000313" key="2">
    <source>
        <dbReference type="EMBL" id="BAZ93151.1"/>
    </source>
</evidence>
<evidence type="ECO:0008006" key="4">
    <source>
        <dbReference type="Google" id="ProtNLM"/>
    </source>
</evidence>
<sequence length="340" mass="37710">MPFKHTRLTALLCSALACSPALADTLIMHNGDRLTGTVVTKQADTLTLKTPYAGTLEIQWSQIRQVISDQPVQIILEDETRLTGTLLPAGDGTLRIKAGEILETAPIELSAVRYINPPVEVNGGVRVKGNINAGANISSGNTDTEQYHLDAEVVARTLTNRFTVGATFNRSTDDGTETASNATGYGKYDHFLTEKWYTYANALFTRDEFKDLKLRTTLGLGSGYQFYESEPLNLSLEGGLTYVNEDFYDKEDESYPAGRWALNYDRLLFGSRLRFFHYHEGLLGLEDINDILILSRTGLRVPLGQGLTATTQIDVDWDNTPADGNDSTDMRYLLNLGYAW</sequence>
<dbReference type="AlphaFoldDB" id="A0A1Z4VNH4"/>
<evidence type="ECO:0000256" key="1">
    <source>
        <dbReference type="SAM" id="SignalP"/>
    </source>
</evidence>
<reference evidence="2 3" key="1">
    <citation type="submission" date="2017-05" db="EMBL/GenBank/DDBJ databases">
        <title>Thiocyanate degradation by Thiohalobacter thiocyanaticus FOKN1.</title>
        <authorList>
            <person name="Oshiki M."/>
            <person name="Fukushima T."/>
            <person name="Kawano S."/>
            <person name="Nakagawa J."/>
        </authorList>
    </citation>
    <scope>NUCLEOTIDE SEQUENCE [LARGE SCALE GENOMIC DNA]</scope>
    <source>
        <strain evidence="2 3">FOKN1</strain>
    </source>
</reference>
<protein>
    <recommendedName>
        <fullName evidence="4">DUF481 domain-containing protein</fullName>
    </recommendedName>
</protein>
<dbReference type="InterPro" id="IPR007433">
    <property type="entry name" value="DUF481"/>
</dbReference>